<dbReference type="AlphaFoldDB" id="A0A7D9JMD9"/>
<dbReference type="InterPro" id="IPR000477">
    <property type="entry name" value="RT_dom"/>
</dbReference>
<organism evidence="2 3">
    <name type="scientific">Paramuricea clavata</name>
    <name type="common">Red gorgonian</name>
    <name type="synonym">Violescent sea-whip</name>
    <dbReference type="NCBI Taxonomy" id="317549"/>
    <lineage>
        <taxon>Eukaryota</taxon>
        <taxon>Metazoa</taxon>
        <taxon>Cnidaria</taxon>
        <taxon>Anthozoa</taxon>
        <taxon>Octocorallia</taxon>
        <taxon>Malacalcyonacea</taxon>
        <taxon>Plexauridae</taxon>
        <taxon>Paramuricea</taxon>
    </lineage>
</organism>
<accession>A0A7D9JMD9</accession>
<feature type="domain" description="Reverse transcriptase" evidence="1">
    <location>
        <begin position="74"/>
        <end position="216"/>
    </location>
</feature>
<evidence type="ECO:0000259" key="1">
    <source>
        <dbReference type="Pfam" id="PF00078"/>
    </source>
</evidence>
<reference evidence="2" key="1">
    <citation type="submission" date="2020-04" db="EMBL/GenBank/DDBJ databases">
        <authorList>
            <person name="Alioto T."/>
            <person name="Alioto T."/>
            <person name="Gomez Garrido J."/>
        </authorList>
    </citation>
    <scope>NUCLEOTIDE SEQUENCE</scope>
    <source>
        <strain evidence="2">A484AB</strain>
    </source>
</reference>
<dbReference type="InterPro" id="IPR043502">
    <property type="entry name" value="DNA/RNA_pol_sf"/>
</dbReference>
<dbReference type="PANTHER" id="PTHR33064">
    <property type="entry name" value="POL PROTEIN"/>
    <property type="match status" value="1"/>
</dbReference>
<dbReference type="InterPro" id="IPR043128">
    <property type="entry name" value="Rev_trsase/Diguanyl_cyclase"/>
</dbReference>
<dbReference type="OrthoDB" id="6141573at2759"/>
<name>A0A7D9JMD9_PARCT</name>
<keyword evidence="3" id="KW-1185">Reference proteome</keyword>
<dbReference type="SUPFAM" id="SSF56672">
    <property type="entry name" value="DNA/RNA polymerases"/>
    <property type="match status" value="1"/>
</dbReference>
<dbReference type="InterPro" id="IPR051320">
    <property type="entry name" value="Viral_Replic_Matur_Polypro"/>
</dbReference>
<dbReference type="Gene3D" id="3.10.10.10">
    <property type="entry name" value="HIV Type 1 Reverse Transcriptase, subunit A, domain 1"/>
    <property type="match status" value="1"/>
</dbReference>
<dbReference type="EMBL" id="CACRXK020018086">
    <property type="protein sequence ID" value="CAB4032052.1"/>
    <property type="molecule type" value="Genomic_DNA"/>
</dbReference>
<gene>
    <name evidence="2" type="ORF">PACLA_8A049042</name>
</gene>
<comment type="caution">
    <text evidence="2">The sequence shown here is derived from an EMBL/GenBank/DDBJ whole genome shotgun (WGS) entry which is preliminary data.</text>
</comment>
<protein>
    <submittedName>
        <fullName evidence="2">Retrovirus-related Pol poly from transposon opus</fullName>
    </submittedName>
</protein>
<proteinExistence type="predicted"/>
<evidence type="ECO:0000313" key="3">
    <source>
        <dbReference type="Proteomes" id="UP001152795"/>
    </source>
</evidence>
<dbReference type="Gene3D" id="3.30.70.270">
    <property type="match status" value="1"/>
</dbReference>
<dbReference type="Proteomes" id="UP001152795">
    <property type="component" value="Unassembled WGS sequence"/>
</dbReference>
<evidence type="ECO:0000313" key="2">
    <source>
        <dbReference type="EMBL" id="CAB4032052.1"/>
    </source>
</evidence>
<sequence length="873" mass="96607">MGPVQPPQQKGRMHQYARGQLEQLQTKFDELEQTGVFQRPEDLNVVAEYLNPSFLVKKKSGGFRLVTAFSDVGRYSKPQPSLMPDVDSTLRKIACWRYIIVSDLSQSFYQIPLAKSSLKYCGVATPFKGVRIYTRCAMGMPGSETALEELMCRVLGDLLQNGCVAKIADDLYCGGNTPTELLSNWRKVLTALDKCDLRLATKKTIISPVSTTILGWIWSHGSIRASPHHIAALSSCTPPKTVRDLRAFIGPYKMLSRVIEGSASILAPSRVLPPTTNQAALWFGLSPLQPPSTTLKKHFHPTSPFAKTRKHQVTWLPCEVEALSIASAIKHFAPYIIQSKFQTCVLTDSKPCVQSFEKLCRGQFSASPRVTTFLSTASRYQISLRHLSGSANLPSDFASRNAPPCDDPRCQICSFISKAEDSVVRPISVHDVLSGAVTLPFTTRSAWLQTQQECPDLRRAHSHLKQGTRPSKKSTNIKDVKRYLNVASLSRDGLVVVRKEEPFSPSRECIIVPRPVIDGLLTALHVKLNHPSRHQLKQVVLRYFYALDLDKALDRCSQSCHICASLQKIPNCLIEQSTSDPPDAVGLSFAADVMKRNKQLILVVRETTTSFTTSCIIENERHDTLRASLIFLCLELRPISGPCAVIRVDPAPGFASLSNDEELRRHKITVEIGRVKNVNKNPVAEKCIAELGDELLRVFPEGGAVSPVTLAIATASLNTRIRDRGLLMGRGVMYASLLVPNSDPRHIASSYQSAFLSPTISLLHLQVLVSTNLTSTLQLLNPSLPVHLESRKSYPFHPTTMIVFYPHLTPLVSLVLITNIPRLTLIKLMSSLLVFLAPASHPPPPLHPKIHLPLDVPVANAILPFTCKTLLHH</sequence>
<dbReference type="PANTHER" id="PTHR33064:SF37">
    <property type="entry name" value="RIBONUCLEASE H"/>
    <property type="match status" value="1"/>
</dbReference>
<dbReference type="Pfam" id="PF00078">
    <property type="entry name" value="RVT_1"/>
    <property type="match status" value="1"/>
</dbReference>